<organism evidence="1 2">
    <name type="scientific">Spirosoma endophyticum</name>
    <dbReference type="NCBI Taxonomy" id="662367"/>
    <lineage>
        <taxon>Bacteria</taxon>
        <taxon>Pseudomonadati</taxon>
        <taxon>Bacteroidota</taxon>
        <taxon>Cytophagia</taxon>
        <taxon>Cytophagales</taxon>
        <taxon>Cytophagaceae</taxon>
        <taxon>Spirosoma</taxon>
    </lineage>
</organism>
<dbReference type="EMBL" id="FOLQ01000045">
    <property type="protein sequence ID" value="SFF30781.1"/>
    <property type="molecule type" value="Genomic_DNA"/>
</dbReference>
<sequence>MLCEIGNNTVVSFYFGQIRKVTSMMKIIVVTGLFLAVSCSDGCQNGAAFYKPQQCSIIVEQQKSNGRYLTLKGKNSYTGKEDNYSDQGGGWNIQYDKYIEVGGIVTKRKDELIIYVHKKDTTLAFPYDCQGKIYQ</sequence>
<keyword evidence="2" id="KW-1185">Reference proteome</keyword>
<protein>
    <recommendedName>
        <fullName evidence="3">Lipoprotein</fullName>
    </recommendedName>
</protein>
<proteinExistence type="predicted"/>
<evidence type="ECO:0000313" key="2">
    <source>
        <dbReference type="Proteomes" id="UP000198598"/>
    </source>
</evidence>
<accession>A0A1I2HQX0</accession>
<gene>
    <name evidence="1" type="ORF">SAMN05216167_14516</name>
</gene>
<evidence type="ECO:0008006" key="3">
    <source>
        <dbReference type="Google" id="ProtNLM"/>
    </source>
</evidence>
<evidence type="ECO:0000313" key="1">
    <source>
        <dbReference type="EMBL" id="SFF30781.1"/>
    </source>
</evidence>
<dbReference type="Proteomes" id="UP000198598">
    <property type="component" value="Unassembled WGS sequence"/>
</dbReference>
<name>A0A1I2HQX0_9BACT</name>
<reference evidence="1 2" key="1">
    <citation type="submission" date="2016-10" db="EMBL/GenBank/DDBJ databases">
        <authorList>
            <person name="de Groot N.N."/>
        </authorList>
    </citation>
    <scope>NUCLEOTIDE SEQUENCE [LARGE SCALE GENOMIC DNA]</scope>
    <source>
        <strain evidence="1 2">DSM 26130</strain>
    </source>
</reference>
<dbReference type="AlphaFoldDB" id="A0A1I2HQX0"/>